<dbReference type="STRING" id="665467.SAMN02982931_03962"/>
<evidence type="ECO:0000313" key="5">
    <source>
        <dbReference type="EMBL" id="SDB50633.1"/>
    </source>
</evidence>
<comment type="similarity">
    <text evidence="1">Belongs to the carbohydrate kinase PfkB family.</text>
</comment>
<evidence type="ECO:0000256" key="3">
    <source>
        <dbReference type="ARBA" id="ARBA00022777"/>
    </source>
</evidence>
<dbReference type="Pfam" id="PF00294">
    <property type="entry name" value="PfkB"/>
    <property type="match status" value="1"/>
</dbReference>
<organism evidence="5 6">
    <name type="scientific">Bauldia litoralis</name>
    <dbReference type="NCBI Taxonomy" id="665467"/>
    <lineage>
        <taxon>Bacteria</taxon>
        <taxon>Pseudomonadati</taxon>
        <taxon>Pseudomonadota</taxon>
        <taxon>Alphaproteobacteria</taxon>
        <taxon>Hyphomicrobiales</taxon>
        <taxon>Kaistiaceae</taxon>
        <taxon>Bauldia</taxon>
    </lineage>
</organism>
<evidence type="ECO:0000256" key="2">
    <source>
        <dbReference type="ARBA" id="ARBA00022679"/>
    </source>
</evidence>
<dbReference type="InterPro" id="IPR029056">
    <property type="entry name" value="Ribokinase-like"/>
</dbReference>
<dbReference type="InterPro" id="IPR011611">
    <property type="entry name" value="PfkB_dom"/>
</dbReference>
<keyword evidence="2" id="KW-0808">Transferase</keyword>
<dbReference type="EMBL" id="FMXQ01000009">
    <property type="protein sequence ID" value="SDB50633.1"/>
    <property type="molecule type" value="Genomic_DNA"/>
</dbReference>
<dbReference type="AlphaFoldDB" id="A0A1G6DZQ7"/>
<name>A0A1G6DZQ7_9HYPH</name>
<dbReference type="SUPFAM" id="SSF53613">
    <property type="entry name" value="Ribokinase-like"/>
    <property type="match status" value="1"/>
</dbReference>
<accession>A0A1G6DZQ7</accession>
<proteinExistence type="inferred from homology"/>
<dbReference type="PANTHER" id="PTHR43320">
    <property type="entry name" value="SUGAR KINASE"/>
    <property type="match status" value="1"/>
</dbReference>
<dbReference type="Gene3D" id="3.40.1190.20">
    <property type="match status" value="1"/>
</dbReference>
<gene>
    <name evidence="5" type="ORF">SAMN02982931_03962</name>
</gene>
<sequence length="333" mass="34385">MTDPKYDVLCIGNAIVDILARAEDDFIVAEDLQKGTMHLIDAERAESLYAAMGPAIEASGGSAGNTAAGIASFGGSAAFIGKVADDQLGDVYAHDMRAIGVDFDTARLVGGAPTARSMILITPDGERTMNTFLGACQALGPADIDETVVSDAAITYLEGYLWDPPEAKEAFRRAASIAHGAGRKVSLTLSDPFCVDRFRAEFLGLIRDGTIDILFANDSELRSLYETSSLDSAIAALAGDCPLAAVTVGAEGALVVGRDGVKKVPAVPVDTVVDLTGAGDLFAAGFLFGLARGLDNVHAARLGVLAAGEVIGHVGPRPATSLSDVARQAGFEI</sequence>
<dbReference type="GO" id="GO:0016301">
    <property type="term" value="F:kinase activity"/>
    <property type="evidence" value="ECO:0007669"/>
    <property type="project" value="UniProtKB-KW"/>
</dbReference>
<dbReference type="OrthoDB" id="9813569at2"/>
<dbReference type="PANTHER" id="PTHR43320:SF3">
    <property type="entry name" value="CARBOHYDRATE KINASE PFKB DOMAIN-CONTAINING PROTEIN"/>
    <property type="match status" value="1"/>
</dbReference>
<keyword evidence="3 5" id="KW-0418">Kinase</keyword>
<evidence type="ECO:0000259" key="4">
    <source>
        <dbReference type="Pfam" id="PF00294"/>
    </source>
</evidence>
<protein>
    <submittedName>
        <fullName evidence="5">Sugar or nucleoside kinase, ribokinase family</fullName>
    </submittedName>
</protein>
<evidence type="ECO:0000256" key="1">
    <source>
        <dbReference type="ARBA" id="ARBA00010688"/>
    </source>
</evidence>
<dbReference type="CDD" id="cd01168">
    <property type="entry name" value="adenosine_kinase"/>
    <property type="match status" value="1"/>
</dbReference>
<dbReference type="Proteomes" id="UP000199071">
    <property type="component" value="Unassembled WGS sequence"/>
</dbReference>
<reference evidence="5 6" key="1">
    <citation type="submission" date="2016-10" db="EMBL/GenBank/DDBJ databases">
        <authorList>
            <person name="de Groot N.N."/>
        </authorList>
    </citation>
    <scope>NUCLEOTIDE SEQUENCE [LARGE SCALE GENOMIC DNA]</scope>
    <source>
        <strain evidence="5 6">ATCC 35022</strain>
    </source>
</reference>
<evidence type="ECO:0000313" key="6">
    <source>
        <dbReference type="Proteomes" id="UP000199071"/>
    </source>
</evidence>
<keyword evidence="6" id="KW-1185">Reference proteome</keyword>
<dbReference type="RefSeq" id="WP_090879169.1">
    <property type="nucleotide sequence ID" value="NZ_FMXQ01000009.1"/>
</dbReference>
<dbReference type="InterPro" id="IPR052700">
    <property type="entry name" value="Carb_kinase_PfkB-like"/>
</dbReference>
<feature type="domain" description="Carbohydrate kinase PfkB" evidence="4">
    <location>
        <begin position="59"/>
        <end position="318"/>
    </location>
</feature>